<sequence length="74" mass="8633">MGKKTLKPQYQHSVTIYDVDDKAWYRNSSNTSNLAVPVCRKERLNWLGYTNKGHLVTMDSGCKYCKQVFEILLF</sequence>
<proteinExistence type="predicted"/>
<organism evidence="1 2">
    <name type="scientific">Heterorhabditis bacteriophora</name>
    <name type="common">Entomopathogenic nematode worm</name>
    <dbReference type="NCBI Taxonomy" id="37862"/>
    <lineage>
        <taxon>Eukaryota</taxon>
        <taxon>Metazoa</taxon>
        <taxon>Ecdysozoa</taxon>
        <taxon>Nematoda</taxon>
        <taxon>Chromadorea</taxon>
        <taxon>Rhabditida</taxon>
        <taxon>Rhabditina</taxon>
        <taxon>Rhabditomorpha</taxon>
        <taxon>Strongyloidea</taxon>
        <taxon>Heterorhabditidae</taxon>
        <taxon>Heterorhabditis</taxon>
    </lineage>
</organism>
<evidence type="ECO:0000313" key="2">
    <source>
        <dbReference type="WBParaSite" id="Hba_18491"/>
    </source>
</evidence>
<evidence type="ECO:0000313" key="1">
    <source>
        <dbReference type="Proteomes" id="UP000095283"/>
    </source>
</evidence>
<dbReference type="WBParaSite" id="Hba_18491">
    <property type="protein sequence ID" value="Hba_18491"/>
    <property type="gene ID" value="Hba_18491"/>
</dbReference>
<reference evidence="2" key="1">
    <citation type="submission" date="2016-11" db="UniProtKB">
        <authorList>
            <consortium name="WormBaseParasite"/>
        </authorList>
    </citation>
    <scope>IDENTIFICATION</scope>
</reference>
<protein>
    <submittedName>
        <fullName evidence="2">DUF4379 domain-containing protein</fullName>
    </submittedName>
</protein>
<accession>A0A1I7XLT1</accession>
<dbReference type="AlphaFoldDB" id="A0A1I7XLT1"/>
<name>A0A1I7XLT1_HETBA</name>
<dbReference type="Proteomes" id="UP000095283">
    <property type="component" value="Unplaced"/>
</dbReference>
<keyword evidence="1" id="KW-1185">Reference proteome</keyword>